<proteinExistence type="inferred from homology"/>
<dbReference type="GO" id="GO:0004553">
    <property type="term" value="F:hydrolase activity, hydrolyzing O-glycosyl compounds"/>
    <property type="evidence" value="ECO:0007669"/>
    <property type="project" value="InterPro"/>
</dbReference>
<organism evidence="9 10">
    <name type="scientific">Microlunatus elymi</name>
    <dbReference type="NCBI Taxonomy" id="2596828"/>
    <lineage>
        <taxon>Bacteria</taxon>
        <taxon>Bacillati</taxon>
        <taxon>Actinomycetota</taxon>
        <taxon>Actinomycetes</taxon>
        <taxon>Propionibacteriales</taxon>
        <taxon>Propionibacteriaceae</taxon>
        <taxon>Microlunatus</taxon>
    </lineage>
</organism>
<dbReference type="KEGG" id="mik:FOE78_08610"/>
<dbReference type="InterPro" id="IPR008979">
    <property type="entry name" value="Galactose-bd-like_sf"/>
</dbReference>
<dbReference type="Pfam" id="PF02837">
    <property type="entry name" value="Glyco_hydro_2_N"/>
    <property type="match status" value="1"/>
</dbReference>
<evidence type="ECO:0000256" key="1">
    <source>
        <dbReference type="ARBA" id="ARBA00007401"/>
    </source>
</evidence>
<dbReference type="InterPro" id="IPR006103">
    <property type="entry name" value="Glyco_hydro_2_cat"/>
</dbReference>
<dbReference type="RefSeq" id="WP_143985918.1">
    <property type="nucleotide sequence ID" value="NZ_CP041692.1"/>
</dbReference>
<keyword evidence="3 4" id="KW-0326">Glycosidase</keyword>
<dbReference type="PROSITE" id="PS00719">
    <property type="entry name" value="GLYCOSYL_HYDROL_F2_1"/>
    <property type="match status" value="1"/>
</dbReference>
<evidence type="ECO:0008006" key="11">
    <source>
        <dbReference type="Google" id="ProtNLM"/>
    </source>
</evidence>
<dbReference type="PANTHER" id="PTHR42732:SF1">
    <property type="entry name" value="BETA-MANNOSIDASE"/>
    <property type="match status" value="1"/>
</dbReference>
<dbReference type="InterPro" id="IPR013783">
    <property type="entry name" value="Ig-like_fold"/>
</dbReference>
<sequence length="779" mass="86395">MTDRADVAVPVPVQEYPDFCTGWLFGGRYVPSHTAIPEGIDGSAHDDSGFSAVTLPHCVAELSWQGWDPASWDGEWIYRRHFRLPAGMRGRRLRLEFEGVLTGATVIVNDTDLGKHLGGYLPFEHEITDLVRDGDNVLSVIVDGSWQSVPPDGHPDGPPAVDYGQPAGIYREVRLRALPNTYISDVFAKPVDVLRPDRRVDLELTIDAAQRPAGPAKLITELRDGSDIVAGTTIPVAISGAGAFTVRGRLEPGEVTLWDIHNPHLYDVMSTLMIDGVAAHEHRTRIGFREARWRKDGFFLNGERLQIFGLNRHQLYPYVGHAMPARAQRRDAEILKHDLACNMVRCAHYPPSRHFLDACDELGLLVWEEPPGWQFLPDDRRWLELALRDVREMVVRDRNRPSIVLWAARLNETRNLPDFYRRTKAVINELDDSRPTTGSMIFHATDDWVQDVFGYDDYSGDRVNAFLRPPLDVPYLVSECVGALSAQPFYRWTDPPGILAQQAIAHAQVHDTARTDPCYAGVLGWLAFDYGSQNGRIHHNVKTPGVADSFRIGKYAAGFYRSQLPPTERVVIEPAFCWGFAPGWPPRGPGQRAAIWSNCDRLELLLDDQHLTTALPDRQSFPNLAHPPFFVALHCDPATMPELRIDGYVGDTRVGSRRFASDPAGDHLLLATDDKIIFADGSDLTRLRFGAVDGYGNWRAHRHGEVTFRIDGPAELVGDNPFAFADSPGQGAVWLRAGRQPGQVAVTATHPTLGTAAVTVDVAAGRFASGGAWTSGARP</sequence>
<evidence type="ECO:0000256" key="3">
    <source>
        <dbReference type="ARBA" id="ARBA00023295"/>
    </source>
</evidence>
<evidence type="ECO:0000313" key="10">
    <source>
        <dbReference type="Proteomes" id="UP000319263"/>
    </source>
</evidence>
<evidence type="ECO:0000259" key="7">
    <source>
        <dbReference type="Pfam" id="PF02837"/>
    </source>
</evidence>
<dbReference type="SUPFAM" id="SSF49373">
    <property type="entry name" value="Invasin/intimin cell-adhesion fragments"/>
    <property type="match status" value="1"/>
</dbReference>
<dbReference type="Proteomes" id="UP000319263">
    <property type="component" value="Chromosome"/>
</dbReference>
<dbReference type="InterPro" id="IPR040605">
    <property type="entry name" value="Glyco_hydro2_dom5"/>
</dbReference>
<dbReference type="InterPro" id="IPR023230">
    <property type="entry name" value="Glyco_hydro_2_CS"/>
</dbReference>
<evidence type="ECO:0000256" key="4">
    <source>
        <dbReference type="RuleBase" id="RU361154"/>
    </source>
</evidence>
<evidence type="ECO:0000259" key="6">
    <source>
        <dbReference type="Pfam" id="PF02836"/>
    </source>
</evidence>
<dbReference type="InterPro" id="IPR036156">
    <property type="entry name" value="Beta-gal/glucu_dom_sf"/>
</dbReference>
<name>A0A516PXS0_9ACTN</name>
<comment type="similarity">
    <text evidence="1 4">Belongs to the glycosyl hydrolase 2 family.</text>
</comment>
<dbReference type="Gene3D" id="3.20.20.80">
    <property type="entry name" value="Glycosidases"/>
    <property type="match status" value="1"/>
</dbReference>
<dbReference type="EMBL" id="CP041692">
    <property type="protein sequence ID" value="QDP95952.1"/>
    <property type="molecule type" value="Genomic_DNA"/>
</dbReference>
<feature type="domain" description="Glycosyl hydrolases family 2 sugar binding" evidence="7">
    <location>
        <begin position="44"/>
        <end position="179"/>
    </location>
</feature>
<dbReference type="GO" id="GO:0005975">
    <property type="term" value="P:carbohydrate metabolic process"/>
    <property type="evidence" value="ECO:0007669"/>
    <property type="project" value="InterPro"/>
</dbReference>
<accession>A0A516PXS0</accession>
<dbReference type="InterPro" id="IPR051913">
    <property type="entry name" value="GH2_Domain-Containing"/>
</dbReference>
<dbReference type="Gene3D" id="2.60.120.260">
    <property type="entry name" value="Galactose-binding domain-like"/>
    <property type="match status" value="1"/>
</dbReference>
<evidence type="ECO:0000259" key="8">
    <source>
        <dbReference type="Pfam" id="PF18565"/>
    </source>
</evidence>
<dbReference type="Gene3D" id="2.60.40.10">
    <property type="entry name" value="Immunoglobulins"/>
    <property type="match status" value="2"/>
</dbReference>
<keyword evidence="2 4" id="KW-0378">Hydrolase</keyword>
<dbReference type="InterPro" id="IPR008964">
    <property type="entry name" value="Invasin/intimin_cell_adhesion"/>
</dbReference>
<feature type="domain" description="Glycoside hydrolase family 2 catalytic" evidence="6">
    <location>
        <begin position="294"/>
        <end position="437"/>
    </location>
</feature>
<dbReference type="Pfam" id="PF02836">
    <property type="entry name" value="Glyco_hydro_2_C"/>
    <property type="match status" value="1"/>
</dbReference>
<dbReference type="InterPro" id="IPR006104">
    <property type="entry name" value="Glyco_hydro_2_N"/>
</dbReference>
<evidence type="ECO:0000313" key="9">
    <source>
        <dbReference type="EMBL" id="QDP95952.1"/>
    </source>
</evidence>
<reference evidence="9 10" key="1">
    <citation type="submission" date="2019-07" db="EMBL/GenBank/DDBJ databases">
        <title>Microlunatus dokdonensis sp. nov. isolated from the rhizospheric soil of the wild plant Elymus tsukushiensis.</title>
        <authorList>
            <person name="Ghim S.-Y."/>
            <person name="Hwang Y.-J."/>
            <person name="Son J.-S."/>
            <person name="Shin J.-H."/>
        </authorList>
    </citation>
    <scope>NUCLEOTIDE SEQUENCE [LARGE SCALE GENOMIC DNA]</scope>
    <source>
        <strain evidence="9 10">KUDC0627</strain>
    </source>
</reference>
<dbReference type="InterPro" id="IPR017853">
    <property type="entry name" value="GH"/>
</dbReference>
<protein>
    <recommendedName>
        <fullName evidence="11">Beta-galactosidase</fullName>
    </recommendedName>
</protein>
<keyword evidence="10" id="KW-1185">Reference proteome</keyword>
<dbReference type="SUPFAM" id="SSF51445">
    <property type="entry name" value="(Trans)glycosidases"/>
    <property type="match status" value="1"/>
</dbReference>
<evidence type="ECO:0000259" key="5">
    <source>
        <dbReference type="Pfam" id="PF00703"/>
    </source>
</evidence>
<dbReference type="Pfam" id="PF18565">
    <property type="entry name" value="Glyco_hydro2_C5"/>
    <property type="match status" value="1"/>
</dbReference>
<dbReference type="OrthoDB" id="9761519at2"/>
<dbReference type="AlphaFoldDB" id="A0A516PXS0"/>
<dbReference type="PANTHER" id="PTHR42732">
    <property type="entry name" value="BETA-GALACTOSIDASE"/>
    <property type="match status" value="1"/>
</dbReference>
<dbReference type="SUPFAM" id="SSF49303">
    <property type="entry name" value="beta-Galactosidase/glucuronidase domain"/>
    <property type="match status" value="1"/>
</dbReference>
<dbReference type="PRINTS" id="PR00132">
    <property type="entry name" value="GLHYDRLASE2"/>
</dbReference>
<dbReference type="SUPFAM" id="SSF49785">
    <property type="entry name" value="Galactose-binding domain-like"/>
    <property type="match status" value="1"/>
</dbReference>
<dbReference type="InterPro" id="IPR006101">
    <property type="entry name" value="Glyco_hydro_2"/>
</dbReference>
<dbReference type="InterPro" id="IPR006102">
    <property type="entry name" value="Ig-like_GH2"/>
</dbReference>
<gene>
    <name evidence="9" type="ORF">FOE78_08610</name>
</gene>
<feature type="domain" description="Glycoside hydrolase family 2 immunoglobulin-like beta-sandwich" evidence="5">
    <location>
        <begin position="181"/>
        <end position="289"/>
    </location>
</feature>
<feature type="domain" description="Glycoside hydrolase family 2" evidence="8">
    <location>
        <begin position="670"/>
        <end position="759"/>
    </location>
</feature>
<evidence type="ECO:0000256" key="2">
    <source>
        <dbReference type="ARBA" id="ARBA00022801"/>
    </source>
</evidence>
<dbReference type="Pfam" id="PF00703">
    <property type="entry name" value="Glyco_hydro_2"/>
    <property type="match status" value="1"/>
</dbReference>